<name>A0A4R8CA41_9ACTN</name>
<accession>A0A4R8CA41</accession>
<dbReference type="AlphaFoldDB" id="A0A4R8CA41"/>
<comment type="caution">
    <text evidence="1">The sequence shown here is derived from an EMBL/GenBank/DDBJ whole genome shotgun (WGS) entry which is preliminary data.</text>
</comment>
<evidence type="ECO:0000313" key="2">
    <source>
        <dbReference type="Proteomes" id="UP000295146"/>
    </source>
</evidence>
<evidence type="ECO:0000313" key="1">
    <source>
        <dbReference type="EMBL" id="TDW70373.1"/>
    </source>
</evidence>
<dbReference type="EMBL" id="SODP01000002">
    <property type="protein sequence ID" value="TDW70373.1"/>
    <property type="molecule type" value="Genomic_DNA"/>
</dbReference>
<protein>
    <submittedName>
        <fullName evidence="1">Uncharacterized protein</fullName>
    </submittedName>
</protein>
<keyword evidence="2" id="KW-1185">Reference proteome</keyword>
<reference evidence="1 2" key="1">
    <citation type="submission" date="2019-03" db="EMBL/GenBank/DDBJ databases">
        <title>Genomic Encyclopedia of Type Strains, Phase III (KMG-III): the genomes of soil and plant-associated and newly described type strains.</title>
        <authorList>
            <person name="Whitman W."/>
        </authorList>
    </citation>
    <scope>NUCLEOTIDE SEQUENCE [LARGE SCALE GENOMIC DNA]</scope>
    <source>
        <strain evidence="1 2">VKM Ac-2573</strain>
    </source>
</reference>
<sequence>MPIPPDILCAIRTHQASYPGQSSRTGFTYFTCAADAAQVLHAFGLRPFHPRSAQ</sequence>
<organism evidence="1 2">
    <name type="scientific">Kribbella pratensis</name>
    <dbReference type="NCBI Taxonomy" id="2512112"/>
    <lineage>
        <taxon>Bacteria</taxon>
        <taxon>Bacillati</taxon>
        <taxon>Actinomycetota</taxon>
        <taxon>Actinomycetes</taxon>
        <taxon>Propionibacteriales</taxon>
        <taxon>Kribbellaceae</taxon>
        <taxon>Kribbella</taxon>
    </lineage>
</organism>
<gene>
    <name evidence="1" type="ORF">EV653_4416</name>
</gene>
<proteinExistence type="predicted"/>
<dbReference type="Proteomes" id="UP000295146">
    <property type="component" value="Unassembled WGS sequence"/>
</dbReference>